<reference evidence="2" key="2">
    <citation type="submission" date="2022-01" db="EMBL/GenBank/DDBJ databases">
        <authorList>
            <person name="Yamashiro T."/>
            <person name="Shiraishi A."/>
            <person name="Satake H."/>
            <person name="Nakayama K."/>
        </authorList>
    </citation>
    <scope>NUCLEOTIDE SEQUENCE</scope>
</reference>
<dbReference type="InterPro" id="IPR013103">
    <property type="entry name" value="RVT_2"/>
</dbReference>
<dbReference type="PANTHER" id="PTHR11439:SF509">
    <property type="entry name" value="RNA-DIRECTED DNA POLYMERASE"/>
    <property type="match status" value="1"/>
</dbReference>
<comment type="caution">
    <text evidence="2">The sequence shown here is derived from an EMBL/GenBank/DDBJ whole genome shotgun (WGS) entry which is preliminary data.</text>
</comment>
<accession>A0ABQ5HQV9</accession>
<name>A0ABQ5HQV9_9ASTR</name>
<protein>
    <submittedName>
        <fullName evidence="2">Retrovirus-related pol polyprotein from transposon TNT 1-94</fullName>
    </submittedName>
</protein>
<organism evidence="2 3">
    <name type="scientific">Tanacetum coccineum</name>
    <dbReference type="NCBI Taxonomy" id="301880"/>
    <lineage>
        <taxon>Eukaryota</taxon>
        <taxon>Viridiplantae</taxon>
        <taxon>Streptophyta</taxon>
        <taxon>Embryophyta</taxon>
        <taxon>Tracheophyta</taxon>
        <taxon>Spermatophyta</taxon>
        <taxon>Magnoliopsida</taxon>
        <taxon>eudicotyledons</taxon>
        <taxon>Gunneridae</taxon>
        <taxon>Pentapetalae</taxon>
        <taxon>asterids</taxon>
        <taxon>campanulids</taxon>
        <taxon>Asterales</taxon>
        <taxon>Asteraceae</taxon>
        <taxon>Asteroideae</taxon>
        <taxon>Anthemideae</taxon>
        <taxon>Anthemidinae</taxon>
        <taxon>Tanacetum</taxon>
    </lineage>
</organism>
<keyword evidence="3" id="KW-1185">Reference proteome</keyword>
<evidence type="ECO:0000313" key="3">
    <source>
        <dbReference type="Proteomes" id="UP001151760"/>
    </source>
</evidence>
<evidence type="ECO:0000313" key="2">
    <source>
        <dbReference type="EMBL" id="GJT90148.1"/>
    </source>
</evidence>
<feature type="domain" description="Reverse transcriptase Ty1/copia-type" evidence="1">
    <location>
        <begin position="179"/>
        <end position="235"/>
    </location>
</feature>
<proteinExistence type="predicted"/>
<gene>
    <name evidence="2" type="ORF">Tco_1078993</name>
</gene>
<evidence type="ECO:0000259" key="1">
    <source>
        <dbReference type="Pfam" id="PF07727"/>
    </source>
</evidence>
<dbReference type="Proteomes" id="UP001151760">
    <property type="component" value="Unassembled WGS sequence"/>
</dbReference>
<reference evidence="2" key="1">
    <citation type="journal article" date="2022" name="Int. J. Mol. Sci.">
        <title>Draft Genome of Tanacetum Coccineum: Genomic Comparison of Closely Related Tanacetum-Family Plants.</title>
        <authorList>
            <person name="Yamashiro T."/>
            <person name="Shiraishi A."/>
            <person name="Nakayama K."/>
            <person name="Satake H."/>
        </authorList>
    </citation>
    <scope>NUCLEOTIDE SEQUENCE</scope>
</reference>
<dbReference type="PANTHER" id="PTHR11439">
    <property type="entry name" value="GAG-POL-RELATED RETROTRANSPOSON"/>
    <property type="match status" value="1"/>
</dbReference>
<sequence>MNNQTLPMAGKGYLYKCFGAPKWAMEWANKWVKTRPNTISRTASNYDNSGPEPQLQVTSDHDRSELGIQDHINEPLSSALVPNVSPSTDTDAPSLQELDLLFSPMYKEYFTTGNQSVSKSFALSDNSQQQDTQPTLNVQLTTEPTLRQQMSISRQSRKIFIDLTDSKFGNLLQTLGKDTKGYKHEEGIDFKEYFAPVAHLEAVQIFVAYAAYKSFHIYQMDVKMDFLNGPLKEELREPDADHAGCLDTRKSTSRGIQFLGDKLVNWMSKKQDRTSMSTAEAEYVALSTSCAKVLWTRT</sequence>
<dbReference type="EMBL" id="BQNB010019896">
    <property type="protein sequence ID" value="GJT90148.1"/>
    <property type="molecule type" value="Genomic_DNA"/>
</dbReference>
<dbReference type="CDD" id="cd09272">
    <property type="entry name" value="RNase_HI_RT_Ty1"/>
    <property type="match status" value="1"/>
</dbReference>
<dbReference type="Pfam" id="PF07727">
    <property type="entry name" value="RVT_2"/>
    <property type="match status" value="1"/>
</dbReference>